<sequence>MKKVRLRLIFLIGYILFGFVNGSGYGGYEYPVNPYQAMMPQKSLSQLDNMISMCFRSICKEWMHECHWHCDSINTQDAKKHCMECLSMRGSHCLDCFEL</sequence>
<evidence type="ECO:0000313" key="3">
    <source>
        <dbReference type="WBParaSite" id="ACRNAN_scaffold6573.g18158.t1"/>
    </source>
</evidence>
<keyword evidence="2" id="KW-1185">Reference proteome</keyword>
<dbReference type="WBParaSite" id="ACRNAN_scaffold6573.g18158.t1">
    <property type="protein sequence ID" value="ACRNAN_scaffold6573.g18158.t1"/>
    <property type="gene ID" value="ACRNAN_scaffold6573.g18158"/>
</dbReference>
<feature type="signal peptide" evidence="1">
    <location>
        <begin position="1"/>
        <end position="22"/>
    </location>
</feature>
<evidence type="ECO:0000256" key="1">
    <source>
        <dbReference type="SAM" id="SignalP"/>
    </source>
</evidence>
<accession>A0A914E911</accession>
<reference evidence="3" key="1">
    <citation type="submission" date="2022-11" db="UniProtKB">
        <authorList>
            <consortium name="WormBaseParasite"/>
        </authorList>
    </citation>
    <scope>IDENTIFICATION</scope>
</reference>
<name>A0A914E911_9BILA</name>
<evidence type="ECO:0000313" key="2">
    <source>
        <dbReference type="Proteomes" id="UP000887540"/>
    </source>
</evidence>
<feature type="chain" id="PRO_5036965293" evidence="1">
    <location>
        <begin position="23"/>
        <end position="99"/>
    </location>
</feature>
<organism evidence="2 3">
    <name type="scientific">Acrobeloides nanus</name>
    <dbReference type="NCBI Taxonomy" id="290746"/>
    <lineage>
        <taxon>Eukaryota</taxon>
        <taxon>Metazoa</taxon>
        <taxon>Ecdysozoa</taxon>
        <taxon>Nematoda</taxon>
        <taxon>Chromadorea</taxon>
        <taxon>Rhabditida</taxon>
        <taxon>Tylenchina</taxon>
        <taxon>Cephalobomorpha</taxon>
        <taxon>Cephaloboidea</taxon>
        <taxon>Cephalobidae</taxon>
        <taxon>Acrobeloides</taxon>
    </lineage>
</organism>
<dbReference type="AlphaFoldDB" id="A0A914E911"/>
<dbReference type="Proteomes" id="UP000887540">
    <property type="component" value="Unplaced"/>
</dbReference>
<keyword evidence="1" id="KW-0732">Signal</keyword>
<proteinExistence type="predicted"/>
<protein>
    <submittedName>
        <fullName evidence="3">Uncharacterized protein</fullName>
    </submittedName>
</protein>